<proteinExistence type="predicted"/>
<dbReference type="InParanoid" id="E4Y0P0"/>
<evidence type="ECO:0000313" key="2">
    <source>
        <dbReference type="Proteomes" id="UP000001307"/>
    </source>
</evidence>
<dbReference type="AlphaFoldDB" id="E4Y0P0"/>
<gene>
    <name evidence="1" type="ORF">GSOID_T00013722001</name>
</gene>
<evidence type="ECO:0000313" key="1">
    <source>
        <dbReference type="EMBL" id="CBY15448.1"/>
    </source>
</evidence>
<name>E4Y0P0_OIKDI</name>
<dbReference type="EMBL" id="FN653519">
    <property type="protein sequence ID" value="CBY15448.1"/>
    <property type="molecule type" value="Genomic_DNA"/>
</dbReference>
<sequence length="146" mass="17601">MNFPIFPRFDGGTHRTKLIIRKKEPHPLEAHSVIDLDCHFEIKEEDLPLVEKEFELWKQAAYDKIKIKYAYHTDKKEKKKRLKIMAKKTKEFHQCKDVIKDCFLRLNQLKIDIFGDKKLSTLIKQYNHHGNDKDLKEILERRKVKD</sequence>
<accession>E4Y0P0</accession>
<protein>
    <submittedName>
        <fullName evidence="1">Uncharacterized protein</fullName>
    </submittedName>
</protein>
<reference evidence="1" key="1">
    <citation type="journal article" date="2010" name="Science">
        <title>Plasticity of animal genome architecture unmasked by rapid evolution of a pelagic tunicate.</title>
        <authorList>
            <person name="Denoeud F."/>
            <person name="Henriet S."/>
            <person name="Mungpakdee S."/>
            <person name="Aury J.M."/>
            <person name="Da Silva C."/>
            <person name="Brinkmann H."/>
            <person name="Mikhaleva J."/>
            <person name="Olsen L.C."/>
            <person name="Jubin C."/>
            <person name="Canestro C."/>
            <person name="Bouquet J.M."/>
            <person name="Danks G."/>
            <person name="Poulain J."/>
            <person name="Campsteijn C."/>
            <person name="Adamski M."/>
            <person name="Cross I."/>
            <person name="Yadetie F."/>
            <person name="Muffato M."/>
            <person name="Louis A."/>
            <person name="Butcher S."/>
            <person name="Tsagkogeorga G."/>
            <person name="Konrad A."/>
            <person name="Singh S."/>
            <person name="Jensen M.F."/>
            <person name="Cong E.H."/>
            <person name="Eikeseth-Otteraa H."/>
            <person name="Noel B."/>
            <person name="Anthouard V."/>
            <person name="Porcel B.M."/>
            <person name="Kachouri-Lafond R."/>
            <person name="Nishino A."/>
            <person name="Ugolini M."/>
            <person name="Chourrout P."/>
            <person name="Nishida H."/>
            <person name="Aasland R."/>
            <person name="Huzurbazar S."/>
            <person name="Westhof E."/>
            <person name="Delsuc F."/>
            <person name="Lehrach H."/>
            <person name="Reinhardt R."/>
            <person name="Weissenbach J."/>
            <person name="Roy S.W."/>
            <person name="Artiguenave F."/>
            <person name="Postlethwait J.H."/>
            <person name="Manak J.R."/>
            <person name="Thompson E.M."/>
            <person name="Jaillon O."/>
            <person name="Du Pasquier L."/>
            <person name="Boudinot P."/>
            <person name="Liberles D.A."/>
            <person name="Volff J.N."/>
            <person name="Philippe H."/>
            <person name="Lenhard B."/>
            <person name="Roest Crollius H."/>
            <person name="Wincker P."/>
            <person name="Chourrout D."/>
        </authorList>
    </citation>
    <scope>NUCLEOTIDE SEQUENCE [LARGE SCALE GENOMIC DNA]</scope>
</reference>
<keyword evidence="2" id="KW-1185">Reference proteome</keyword>
<organism evidence="1">
    <name type="scientific">Oikopleura dioica</name>
    <name type="common">Tunicate</name>
    <dbReference type="NCBI Taxonomy" id="34765"/>
    <lineage>
        <taxon>Eukaryota</taxon>
        <taxon>Metazoa</taxon>
        <taxon>Chordata</taxon>
        <taxon>Tunicata</taxon>
        <taxon>Appendicularia</taxon>
        <taxon>Copelata</taxon>
        <taxon>Oikopleuridae</taxon>
        <taxon>Oikopleura</taxon>
    </lineage>
</organism>
<dbReference type="Proteomes" id="UP000001307">
    <property type="component" value="Unassembled WGS sequence"/>
</dbReference>